<dbReference type="Proteomes" id="UP000291000">
    <property type="component" value="Chromosome 7"/>
</dbReference>
<feature type="transmembrane region" description="Helical" evidence="2">
    <location>
        <begin position="61"/>
        <end position="85"/>
    </location>
</feature>
<reference evidence="4" key="2">
    <citation type="submission" date="2025-08" db="UniProtKB">
        <authorList>
            <consortium name="Ensembl"/>
        </authorList>
    </citation>
    <scope>IDENTIFICATION</scope>
</reference>
<dbReference type="STRING" id="9925.ENSCHIP00000026842"/>
<dbReference type="Bgee" id="ENSCHIG00000023021">
    <property type="expression patterns" value="Expressed in adult mammalian kidney and 12 other cell types or tissues"/>
</dbReference>
<dbReference type="OMA" id="EEQFNHA"/>
<evidence type="ECO:0000256" key="3">
    <source>
        <dbReference type="SAM" id="SignalP"/>
    </source>
</evidence>
<reference evidence="4" key="3">
    <citation type="submission" date="2025-09" db="UniProtKB">
        <authorList>
            <consortium name="Ensembl"/>
        </authorList>
    </citation>
    <scope>IDENTIFICATION</scope>
</reference>
<dbReference type="GO" id="GO:0045177">
    <property type="term" value="C:apical part of cell"/>
    <property type="evidence" value="ECO:0007669"/>
    <property type="project" value="Ensembl"/>
</dbReference>
<reference evidence="4 5" key="1">
    <citation type="submission" date="2016-04" db="EMBL/GenBank/DDBJ databases">
        <title>Polished mammalian reference genomes with single-molecule sequencing and chromosome conformation capture applied to the Capra hircus genome.</title>
        <authorList>
            <person name="Bickhart D.M."/>
            <person name="Koren S."/>
            <person name="Rosen B."/>
            <person name="Hastie A."/>
            <person name="Liachko I."/>
            <person name="Sullivan S.T."/>
            <person name="Burton J."/>
            <person name="Sayre B.L."/>
            <person name="Huson H.J."/>
            <person name="Lee J."/>
            <person name="Lam E."/>
            <person name="Kelley C.M."/>
            <person name="Hutchison J.L."/>
            <person name="Zhou Y."/>
            <person name="Sun J."/>
            <person name="Crisa A."/>
            <person name="Schwartz J.C."/>
            <person name="Hammond J.A."/>
            <person name="Schroeder S.G."/>
            <person name="Liu G.E."/>
            <person name="Dunham M."/>
            <person name="Shendure J."/>
            <person name="Sonstegard T.S."/>
            <person name="Phillippy A.M."/>
            <person name="Van Tassell C.P."/>
            <person name="Smith T.P."/>
        </authorList>
    </citation>
    <scope>NUCLEOTIDE SEQUENCE [LARGE SCALE GENOMIC DNA]</scope>
</reference>
<name>A0A452FR51_CAPHI</name>
<organism evidence="4 5">
    <name type="scientific">Capra hircus</name>
    <name type="common">Goat</name>
    <dbReference type="NCBI Taxonomy" id="9925"/>
    <lineage>
        <taxon>Eukaryota</taxon>
        <taxon>Metazoa</taxon>
        <taxon>Chordata</taxon>
        <taxon>Craniata</taxon>
        <taxon>Vertebrata</taxon>
        <taxon>Euteleostomi</taxon>
        <taxon>Mammalia</taxon>
        <taxon>Eutheria</taxon>
        <taxon>Laurasiatheria</taxon>
        <taxon>Artiodactyla</taxon>
        <taxon>Ruminantia</taxon>
        <taxon>Pecora</taxon>
        <taxon>Bovidae</taxon>
        <taxon>Caprinae</taxon>
        <taxon>Capra</taxon>
    </lineage>
</organism>
<evidence type="ECO:0000313" key="4">
    <source>
        <dbReference type="Ensembl" id="ENSCHIP00000026842.1"/>
    </source>
</evidence>
<dbReference type="GeneTree" id="ENSGT00950000183101"/>
<keyword evidence="2" id="KW-0812">Transmembrane</keyword>
<keyword evidence="5" id="KW-1185">Reference proteome</keyword>
<dbReference type="Ensembl" id="ENSCHIT00000034708.1">
    <property type="protein sequence ID" value="ENSCHIP00000026842.1"/>
    <property type="gene ID" value="ENSCHIG00000023021.1"/>
</dbReference>
<dbReference type="AlphaFoldDB" id="A0A452FR51"/>
<feature type="compositionally biased region" description="Basic and acidic residues" evidence="1">
    <location>
        <begin position="101"/>
        <end position="122"/>
    </location>
</feature>
<gene>
    <name evidence="4" type="primary">CRB3</name>
</gene>
<evidence type="ECO:0000313" key="5">
    <source>
        <dbReference type="Proteomes" id="UP000291000"/>
    </source>
</evidence>
<dbReference type="GO" id="GO:0035003">
    <property type="term" value="C:subapical complex"/>
    <property type="evidence" value="ECO:0007669"/>
    <property type="project" value="Ensembl"/>
</dbReference>
<keyword evidence="3" id="KW-0732">Signal</keyword>
<keyword evidence="2" id="KW-0472">Membrane</keyword>
<proteinExistence type="predicted"/>
<dbReference type="GO" id="GO:0017124">
    <property type="term" value="F:SH3 domain binding"/>
    <property type="evidence" value="ECO:0007669"/>
    <property type="project" value="Ensembl"/>
</dbReference>
<feature type="chain" id="PRO_5019385954" evidence="3">
    <location>
        <begin position="27"/>
        <end position="128"/>
    </location>
</feature>
<protein>
    <submittedName>
        <fullName evidence="4">Crumbs cell polarity complex component 3</fullName>
    </submittedName>
</protein>
<dbReference type="EMBL" id="LWLT01000008">
    <property type="status" value="NOT_ANNOTATED_CDS"/>
    <property type="molecule type" value="Genomic_DNA"/>
</dbReference>
<evidence type="ECO:0000256" key="2">
    <source>
        <dbReference type="SAM" id="Phobius"/>
    </source>
</evidence>
<feature type="region of interest" description="Disordered" evidence="1">
    <location>
        <begin position="92"/>
        <end position="128"/>
    </location>
</feature>
<keyword evidence="2" id="KW-1133">Transmembrane helix</keyword>
<evidence type="ECO:0000256" key="1">
    <source>
        <dbReference type="SAM" id="MobiDB-lite"/>
    </source>
</evidence>
<sequence>MASRSLEPLLALGLPLLLARWGRVGGQGRYRSGALGVWAMKSYVPATLRGQEPRSGHSQEAITAIIVVFSLLAALLLAVGLALLVRKLREKRQTEGTYRPSSEEQFSHAAEARAPQDSKETVRGCLPI</sequence>
<dbReference type="GO" id="GO:1901890">
    <property type="term" value="P:positive regulation of cell junction assembly"/>
    <property type="evidence" value="ECO:0007669"/>
    <property type="project" value="Ensembl"/>
</dbReference>
<feature type="signal peptide" evidence="3">
    <location>
        <begin position="1"/>
        <end position="26"/>
    </location>
</feature>
<dbReference type="GO" id="GO:0072659">
    <property type="term" value="P:protein localization to plasma membrane"/>
    <property type="evidence" value="ECO:0007669"/>
    <property type="project" value="Ensembl"/>
</dbReference>
<accession>A0A452FR51</accession>